<organism evidence="2 4">
    <name type="scientific">Roseburia inulinivorans</name>
    <dbReference type="NCBI Taxonomy" id="360807"/>
    <lineage>
        <taxon>Bacteria</taxon>
        <taxon>Bacillati</taxon>
        <taxon>Bacillota</taxon>
        <taxon>Clostridia</taxon>
        <taxon>Lachnospirales</taxon>
        <taxon>Lachnospiraceae</taxon>
        <taxon>Roseburia</taxon>
    </lineage>
</organism>
<dbReference type="Pfam" id="PF19993">
    <property type="entry name" value="DO-GTPase2"/>
    <property type="match status" value="1"/>
</dbReference>
<dbReference type="Proteomes" id="UP000266391">
    <property type="component" value="Unassembled WGS sequence"/>
</dbReference>
<dbReference type="RefSeq" id="WP_118092008.1">
    <property type="nucleotide sequence ID" value="NZ_QRHP01000001.1"/>
</dbReference>
<sequence length="326" mass="37597">MEIDEKDERIDKIDQILNDEIDIDVNQEGEEAEFSSLQDKYQINSGEALNSSDIYRIAAKESTRMIVLVGPVASGKTTMETSLYQLFQNSPVNDFCFAGSYSLQGFEQRAFYTRIKSKGNEPTTQRTSLEDNQAFLHIRLWNRNNNVISNLILADISGEAFTNHIGQVDEAKISFPFIERADYVVGIIDGEKLCNKKTRNSIVSEMIEMIRTFWDAELITDGCVLQIVFSKFDIFSKVENHNLILEKIKQQIVARLSELFMDIEYYNVAAMPSTIDEFSVGYGLEDLLQGWVRKHVRKSSRKMEEPFDELTEYDRLYYKFLGELNE</sequence>
<proteinExistence type="predicted"/>
<dbReference type="Proteomes" id="UP000283701">
    <property type="component" value="Unassembled WGS sequence"/>
</dbReference>
<dbReference type="InterPro" id="IPR045528">
    <property type="entry name" value="DO-GTPase2"/>
</dbReference>
<accession>A0A396AJF4</accession>
<dbReference type="InterPro" id="IPR027417">
    <property type="entry name" value="P-loop_NTPase"/>
</dbReference>
<evidence type="ECO:0000313" key="5">
    <source>
        <dbReference type="Proteomes" id="UP000283701"/>
    </source>
</evidence>
<dbReference type="SUPFAM" id="SSF52540">
    <property type="entry name" value="P-loop containing nucleoside triphosphate hydrolases"/>
    <property type="match status" value="1"/>
</dbReference>
<dbReference type="EMBL" id="QSIQ01000002">
    <property type="protein sequence ID" value="RHD05882.1"/>
    <property type="molecule type" value="Genomic_DNA"/>
</dbReference>
<gene>
    <name evidence="3" type="ORF">DW654_00730</name>
    <name evidence="2" type="ORF">DW813_02845</name>
</gene>
<evidence type="ECO:0000259" key="1">
    <source>
        <dbReference type="Pfam" id="PF19993"/>
    </source>
</evidence>
<comment type="caution">
    <text evidence="2">The sequence shown here is derived from an EMBL/GenBank/DDBJ whole genome shotgun (WGS) entry which is preliminary data.</text>
</comment>
<evidence type="ECO:0000313" key="2">
    <source>
        <dbReference type="EMBL" id="RHD05882.1"/>
    </source>
</evidence>
<reference evidence="4 5" key="1">
    <citation type="submission" date="2018-08" db="EMBL/GenBank/DDBJ databases">
        <title>A genome reference for cultivated species of the human gut microbiota.</title>
        <authorList>
            <person name="Zou Y."/>
            <person name="Xue W."/>
            <person name="Luo G."/>
        </authorList>
    </citation>
    <scope>NUCLEOTIDE SEQUENCE [LARGE SCALE GENOMIC DNA]</scope>
    <source>
        <strain evidence="3 5">AM23-23AC</strain>
        <strain evidence="2 4">AM32-8LB</strain>
    </source>
</reference>
<evidence type="ECO:0000313" key="3">
    <source>
        <dbReference type="EMBL" id="RHF87331.1"/>
    </source>
</evidence>
<name>A0A396AJF4_9FIRM</name>
<evidence type="ECO:0000313" key="4">
    <source>
        <dbReference type="Proteomes" id="UP000266391"/>
    </source>
</evidence>
<feature type="domain" description="Double-GTPase 2" evidence="1">
    <location>
        <begin position="64"/>
        <end position="291"/>
    </location>
</feature>
<dbReference type="EMBL" id="QRHP01000001">
    <property type="protein sequence ID" value="RHF87331.1"/>
    <property type="molecule type" value="Genomic_DNA"/>
</dbReference>
<dbReference type="AlphaFoldDB" id="A0A396AJF4"/>
<protein>
    <recommendedName>
        <fullName evidence="1">Double-GTPase 2 domain-containing protein</fullName>
    </recommendedName>
</protein>